<keyword evidence="9" id="KW-1185">Reference proteome</keyword>
<feature type="transmembrane region" description="Helical" evidence="7">
    <location>
        <begin position="89"/>
        <end position="105"/>
    </location>
</feature>
<protein>
    <submittedName>
        <fullName evidence="8">Metal ABC transporter permease</fullName>
    </submittedName>
</protein>
<gene>
    <name evidence="8" type="ORF">ACFLIM_25825</name>
</gene>
<dbReference type="InterPro" id="IPR001626">
    <property type="entry name" value="ABC_TroCD"/>
</dbReference>
<dbReference type="EMBL" id="JBICRM010000016">
    <property type="protein sequence ID" value="MFG1706618.1"/>
    <property type="molecule type" value="Genomic_DNA"/>
</dbReference>
<dbReference type="Proteomes" id="UP001603978">
    <property type="component" value="Unassembled WGS sequence"/>
</dbReference>
<feature type="transmembrane region" description="Helical" evidence="7">
    <location>
        <begin position="177"/>
        <end position="202"/>
    </location>
</feature>
<keyword evidence="6" id="KW-0813">Transport</keyword>
<evidence type="ECO:0000256" key="6">
    <source>
        <dbReference type="RuleBase" id="RU003943"/>
    </source>
</evidence>
<keyword evidence="3 6" id="KW-0812">Transmembrane</keyword>
<comment type="similarity">
    <text evidence="2 6">Belongs to the ABC-3 integral membrane protein family.</text>
</comment>
<comment type="subcellular location">
    <subcellularLocation>
        <location evidence="6">Cell membrane</location>
        <topology evidence="6">Multi-pass membrane protein</topology>
    </subcellularLocation>
    <subcellularLocation>
        <location evidence="1">Membrane</location>
        <topology evidence="1">Multi-pass membrane protein</topology>
    </subcellularLocation>
</comment>
<proteinExistence type="inferred from homology"/>
<dbReference type="SUPFAM" id="SSF81345">
    <property type="entry name" value="ABC transporter involved in vitamin B12 uptake, BtuC"/>
    <property type="match status" value="1"/>
</dbReference>
<accession>A0ABW7AHW1</accession>
<sequence length="286" mass="29962">MTFLHVPFMARALIVLLLLALLAGPVGVLVMLRGVAFAADTTAHAVFPGVAAGFVLAGEPGVLPGALAAAVLTATVFTAVSARVRADTGLAVLLTTMFSLGVVLVSQRQTYAADLTAFLFGRVLFTSATQLTETAVLAAIVLSVLAVCWRPLVLIAFDPVTARAQGYRLRLLELLFNVVVALVVVAGARAIGTLLVIALLIVPAATARLLSDRLRLIVPLACVLAAVAAWAGLEVSYRASITYGWRLASGATVVLTLVVFFLLAQAVHRLPLKSWTAHSQFSKKGQ</sequence>
<evidence type="ECO:0000256" key="5">
    <source>
        <dbReference type="ARBA" id="ARBA00023136"/>
    </source>
</evidence>
<organism evidence="8 9">
    <name type="scientific">Nonomuraea marmarensis</name>
    <dbReference type="NCBI Taxonomy" id="3351344"/>
    <lineage>
        <taxon>Bacteria</taxon>
        <taxon>Bacillati</taxon>
        <taxon>Actinomycetota</taxon>
        <taxon>Actinomycetes</taxon>
        <taxon>Streptosporangiales</taxon>
        <taxon>Streptosporangiaceae</taxon>
        <taxon>Nonomuraea</taxon>
    </lineage>
</organism>
<dbReference type="PANTHER" id="PTHR30477:SF13">
    <property type="entry name" value="IRON TRANSPORT SYSTEM MEMBRANE PROTEIN HI_0360-RELATED"/>
    <property type="match status" value="1"/>
</dbReference>
<dbReference type="Gene3D" id="1.10.3470.10">
    <property type="entry name" value="ABC transporter involved in vitamin B12 uptake, BtuC"/>
    <property type="match status" value="1"/>
</dbReference>
<dbReference type="InterPro" id="IPR037294">
    <property type="entry name" value="ABC_BtuC-like"/>
</dbReference>
<comment type="caution">
    <text evidence="8">The sequence shown here is derived from an EMBL/GenBank/DDBJ whole genome shotgun (WGS) entry which is preliminary data.</text>
</comment>
<evidence type="ECO:0000313" key="9">
    <source>
        <dbReference type="Proteomes" id="UP001603978"/>
    </source>
</evidence>
<keyword evidence="4 7" id="KW-1133">Transmembrane helix</keyword>
<keyword evidence="5 7" id="KW-0472">Membrane</keyword>
<evidence type="ECO:0000313" key="8">
    <source>
        <dbReference type="EMBL" id="MFG1706618.1"/>
    </source>
</evidence>
<feature type="transmembrane region" description="Helical" evidence="7">
    <location>
        <begin position="62"/>
        <end position="82"/>
    </location>
</feature>
<dbReference type="PANTHER" id="PTHR30477">
    <property type="entry name" value="ABC-TRANSPORTER METAL-BINDING PROTEIN"/>
    <property type="match status" value="1"/>
</dbReference>
<evidence type="ECO:0000256" key="2">
    <source>
        <dbReference type="ARBA" id="ARBA00008034"/>
    </source>
</evidence>
<feature type="transmembrane region" description="Helical" evidence="7">
    <location>
        <begin position="245"/>
        <end position="264"/>
    </location>
</feature>
<evidence type="ECO:0000256" key="3">
    <source>
        <dbReference type="ARBA" id="ARBA00022692"/>
    </source>
</evidence>
<dbReference type="Pfam" id="PF00950">
    <property type="entry name" value="ABC-3"/>
    <property type="match status" value="1"/>
</dbReference>
<evidence type="ECO:0000256" key="4">
    <source>
        <dbReference type="ARBA" id="ARBA00022989"/>
    </source>
</evidence>
<dbReference type="RefSeq" id="WP_393169634.1">
    <property type="nucleotide sequence ID" value="NZ_JBICRM010000016.1"/>
</dbReference>
<name>A0ABW7AHW1_9ACTN</name>
<evidence type="ECO:0000256" key="1">
    <source>
        <dbReference type="ARBA" id="ARBA00004141"/>
    </source>
</evidence>
<feature type="transmembrane region" description="Helical" evidence="7">
    <location>
        <begin position="135"/>
        <end position="157"/>
    </location>
</feature>
<evidence type="ECO:0000256" key="7">
    <source>
        <dbReference type="SAM" id="Phobius"/>
    </source>
</evidence>
<reference evidence="8 9" key="1">
    <citation type="submission" date="2024-10" db="EMBL/GenBank/DDBJ databases">
        <authorList>
            <person name="Topkara A.R."/>
            <person name="Saygin H."/>
        </authorList>
    </citation>
    <scope>NUCLEOTIDE SEQUENCE [LARGE SCALE GENOMIC DNA]</scope>
    <source>
        <strain evidence="8 9">M3C6</strain>
    </source>
</reference>
<feature type="transmembrane region" description="Helical" evidence="7">
    <location>
        <begin position="214"/>
        <end position="233"/>
    </location>
</feature>